<feature type="non-terminal residue" evidence="1">
    <location>
        <position position="127"/>
    </location>
</feature>
<evidence type="ECO:0000313" key="1">
    <source>
        <dbReference type="EMBL" id="KAF5892589.1"/>
    </source>
</evidence>
<organism evidence="1 2">
    <name type="scientific">Clarias magur</name>
    <name type="common">Asian catfish</name>
    <name type="synonym">Macropteronotus magur</name>
    <dbReference type="NCBI Taxonomy" id="1594786"/>
    <lineage>
        <taxon>Eukaryota</taxon>
        <taxon>Metazoa</taxon>
        <taxon>Chordata</taxon>
        <taxon>Craniata</taxon>
        <taxon>Vertebrata</taxon>
        <taxon>Euteleostomi</taxon>
        <taxon>Actinopterygii</taxon>
        <taxon>Neopterygii</taxon>
        <taxon>Teleostei</taxon>
        <taxon>Ostariophysi</taxon>
        <taxon>Siluriformes</taxon>
        <taxon>Clariidae</taxon>
        <taxon>Clarias</taxon>
    </lineage>
</organism>
<name>A0A8J4WU02_CLAMG</name>
<evidence type="ECO:0000313" key="2">
    <source>
        <dbReference type="Proteomes" id="UP000727407"/>
    </source>
</evidence>
<gene>
    <name evidence="1" type="ORF">DAT39_017701</name>
</gene>
<feature type="non-terminal residue" evidence="1">
    <location>
        <position position="1"/>
    </location>
</feature>
<comment type="caution">
    <text evidence="1">The sequence shown here is derived from an EMBL/GenBank/DDBJ whole genome shotgun (WGS) entry which is preliminary data.</text>
</comment>
<dbReference type="AlphaFoldDB" id="A0A8J4WU02"/>
<accession>A0A8J4WU02</accession>
<dbReference type="Proteomes" id="UP000727407">
    <property type="component" value="Unassembled WGS sequence"/>
</dbReference>
<proteinExistence type="predicted"/>
<protein>
    <submittedName>
        <fullName evidence="1">Poly [ADP-ribose] polymerase 14-like isoform X3</fullName>
    </submittedName>
</protein>
<keyword evidence="2" id="KW-1185">Reference proteome</keyword>
<reference evidence="1" key="1">
    <citation type="submission" date="2020-07" db="EMBL/GenBank/DDBJ databases">
        <title>Clarias magur genome sequencing, assembly and annotation.</title>
        <authorList>
            <person name="Kushwaha B."/>
            <person name="Kumar R."/>
            <person name="Das P."/>
            <person name="Joshi C.G."/>
            <person name="Kumar D."/>
            <person name="Nagpure N.S."/>
            <person name="Pandey M."/>
            <person name="Agarwal S."/>
            <person name="Srivastava S."/>
            <person name="Singh M."/>
            <person name="Sahoo L."/>
            <person name="Jayasankar P."/>
            <person name="Meher P.K."/>
            <person name="Koringa P.G."/>
            <person name="Iquebal M.A."/>
            <person name="Das S.P."/>
            <person name="Bit A."/>
            <person name="Patnaik S."/>
            <person name="Patel N."/>
            <person name="Shah T.M."/>
            <person name="Hinsu A."/>
            <person name="Jena J.K."/>
        </authorList>
    </citation>
    <scope>NUCLEOTIDE SEQUENCE</scope>
    <source>
        <strain evidence="1">CIFAMagur01</strain>
        <tissue evidence="1">Testis</tissue>
    </source>
</reference>
<dbReference type="OrthoDB" id="10033651at2759"/>
<dbReference type="EMBL" id="QNUK01000490">
    <property type="protein sequence ID" value="KAF5892589.1"/>
    <property type="molecule type" value="Genomic_DNA"/>
</dbReference>
<sequence>WTYFGATEVIVAVLKCDDQIMKFNLRHGEFMTLRPHVRRTGEAIECYIRAVLTTEDKAGRINQLNHYSMSSILHGSREQMARQGFPKVSFDAYDGIIGALNIKDTHWRFVRGTDEIQEAKDAALRFG</sequence>